<feature type="region of interest" description="Disordered" evidence="1">
    <location>
        <begin position="83"/>
        <end position="120"/>
    </location>
</feature>
<proteinExistence type="predicted"/>
<keyword evidence="3" id="KW-1185">Reference proteome</keyword>
<evidence type="ECO:0000313" key="2">
    <source>
        <dbReference type="EMBL" id="URD95301.1"/>
    </source>
</evidence>
<protein>
    <submittedName>
        <fullName evidence="2">Uncharacterized protein</fullName>
    </submittedName>
</protein>
<accession>A0A9E7FJG7</accession>
<name>A0A9E7FJG7_9LILI</name>
<evidence type="ECO:0000313" key="3">
    <source>
        <dbReference type="Proteomes" id="UP001055439"/>
    </source>
</evidence>
<dbReference type="Proteomes" id="UP001055439">
    <property type="component" value="Chromosome 4"/>
</dbReference>
<dbReference type="AlphaFoldDB" id="A0A9E7FJG7"/>
<sequence>MDDMTPSIGPCCRRHFFSPSQIPTAMLAVGVGDRRRAERWLHRAIVADGEGKDEDHVVPSQGGGGEAVKGDSLFPVLLEIGGRSSSGRSVTATGDRKAPPRRAGPQGIRPMDRSPNSIPS</sequence>
<organism evidence="2 3">
    <name type="scientific">Musa troglodytarum</name>
    <name type="common">fe'i banana</name>
    <dbReference type="NCBI Taxonomy" id="320322"/>
    <lineage>
        <taxon>Eukaryota</taxon>
        <taxon>Viridiplantae</taxon>
        <taxon>Streptophyta</taxon>
        <taxon>Embryophyta</taxon>
        <taxon>Tracheophyta</taxon>
        <taxon>Spermatophyta</taxon>
        <taxon>Magnoliopsida</taxon>
        <taxon>Liliopsida</taxon>
        <taxon>Zingiberales</taxon>
        <taxon>Musaceae</taxon>
        <taxon>Musa</taxon>
    </lineage>
</organism>
<gene>
    <name evidence="2" type="ORF">MUK42_35586</name>
</gene>
<reference evidence="2" key="1">
    <citation type="submission" date="2022-05" db="EMBL/GenBank/DDBJ databases">
        <title>The Musa troglodytarum L. genome provides insights into the mechanism of non-climacteric behaviour and enrichment of carotenoids.</title>
        <authorList>
            <person name="Wang J."/>
        </authorList>
    </citation>
    <scope>NUCLEOTIDE SEQUENCE</scope>
    <source>
        <tissue evidence="2">Leaf</tissue>
    </source>
</reference>
<evidence type="ECO:0000256" key="1">
    <source>
        <dbReference type="SAM" id="MobiDB-lite"/>
    </source>
</evidence>
<feature type="compositionally biased region" description="Polar residues" evidence="1">
    <location>
        <begin position="83"/>
        <end position="92"/>
    </location>
</feature>
<dbReference type="EMBL" id="CP097506">
    <property type="protein sequence ID" value="URD95301.1"/>
    <property type="molecule type" value="Genomic_DNA"/>
</dbReference>